<dbReference type="EMBL" id="PKMF04000066">
    <property type="protein sequence ID" value="KAK7853365.1"/>
    <property type="molecule type" value="Genomic_DNA"/>
</dbReference>
<feature type="signal peptide" evidence="1">
    <location>
        <begin position="1"/>
        <end position="17"/>
    </location>
</feature>
<feature type="chain" id="PRO_5043407397" evidence="1">
    <location>
        <begin position="18"/>
        <end position="64"/>
    </location>
</feature>
<dbReference type="AlphaFoldDB" id="A0AAW0LPN9"/>
<dbReference type="Proteomes" id="UP000237347">
    <property type="component" value="Unassembled WGS sequence"/>
</dbReference>
<proteinExistence type="predicted"/>
<gene>
    <name evidence="2" type="ORF">CFP56_036128</name>
</gene>
<protein>
    <submittedName>
        <fullName evidence="2">Uncharacterized protein</fullName>
    </submittedName>
</protein>
<name>A0AAW0LPN9_QUESU</name>
<evidence type="ECO:0000313" key="3">
    <source>
        <dbReference type="Proteomes" id="UP000237347"/>
    </source>
</evidence>
<keyword evidence="1" id="KW-0732">Signal</keyword>
<sequence length="64" mass="6967">MALPKLITALLFVLAFAKLEISTCYVVKGKASCLDCSHNDVFSGLQACKSEGKKVEYKPEKTSL</sequence>
<reference evidence="2 3" key="1">
    <citation type="journal article" date="2018" name="Sci. Data">
        <title>The draft genome sequence of cork oak.</title>
        <authorList>
            <person name="Ramos A.M."/>
            <person name="Usie A."/>
            <person name="Barbosa P."/>
            <person name="Barros P.M."/>
            <person name="Capote T."/>
            <person name="Chaves I."/>
            <person name="Simoes F."/>
            <person name="Abreu I."/>
            <person name="Carrasquinho I."/>
            <person name="Faro C."/>
            <person name="Guimaraes J.B."/>
            <person name="Mendonca D."/>
            <person name="Nobrega F."/>
            <person name="Rodrigues L."/>
            <person name="Saibo N.J.M."/>
            <person name="Varela M.C."/>
            <person name="Egas C."/>
            <person name="Matos J."/>
            <person name="Miguel C.M."/>
            <person name="Oliveira M.M."/>
            <person name="Ricardo C.P."/>
            <person name="Goncalves S."/>
        </authorList>
    </citation>
    <scope>NUCLEOTIDE SEQUENCE [LARGE SCALE GENOMIC DNA]</scope>
    <source>
        <strain evidence="3">cv. HL8</strain>
    </source>
</reference>
<organism evidence="2 3">
    <name type="scientific">Quercus suber</name>
    <name type="common">Cork oak</name>
    <dbReference type="NCBI Taxonomy" id="58331"/>
    <lineage>
        <taxon>Eukaryota</taxon>
        <taxon>Viridiplantae</taxon>
        <taxon>Streptophyta</taxon>
        <taxon>Embryophyta</taxon>
        <taxon>Tracheophyta</taxon>
        <taxon>Spermatophyta</taxon>
        <taxon>Magnoliopsida</taxon>
        <taxon>eudicotyledons</taxon>
        <taxon>Gunneridae</taxon>
        <taxon>Pentapetalae</taxon>
        <taxon>rosids</taxon>
        <taxon>fabids</taxon>
        <taxon>Fagales</taxon>
        <taxon>Fagaceae</taxon>
        <taxon>Quercus</taxon>
    </lineage>
</organism>
<keyword evidence="3" id="KW-1185">Reference proteome</keyword>
<evidence type="ECO:0000313" key="2">
    <source>
        <dbReference type="EMBL" id="KAK7853365.1"/>
    </source>
</evidence>
<accession>A0AAW0LPN9</accession>
<comment type="caution">
    <text evidence="2">The sequence shown here is derived from an EMBL/GenBank/DDBJ whole genome shotgun (WGS) entry which is preliminary data.</text>
</comment>
<evidence type="ECO:0000256" key="1">
    <source>
        <dbReference type="SAM" id="SignalP"/>
    </source>
</evidence>